<name>A0A6V7U5K6_MELEN</name>
<accession>A0A6V7U5K6</accession>
<protein>
    <submittedName>
        <fullName evidence="1">Uncharacterized protein</fullName>
    </submittedName>
</protein>
<comment type="caution">
    <text evidence="1">The sequence shown here is derived from an EMBL/GenBank/DDBJ whole genome shotgun (WGS) entry which is preliminary data.</text>
</comment>
<evidence type="ECO:0000313" key="2">
    <source>
        <dbReference type="Proteomes" id="UP000580250"/>
    </source>
</evidence>
<proteinExistence type="predicted"/>
<organism evidence="1 2">
    <name type="scientific">Meloidogyne enterolobii</name>
    <name type="common">Root-knot nematode worm</name>
    <name type="synonym">Meloidogyne mayaguensis</name>
    <dbReference type="NCBI Taxonomy" id="390850"/>
    <lineage>
        <taxon>Eukaryota</taxon>
        <taxon>Metazoa</taxon>
        <taxon>Ecdysozoa</taxon>
        <taxon>Nematoda</taxon>
        <taxon>Chromadorea</taxon>
        <taxon>Rhabditida</taxon>
        <taxon>Tylenchina</taxon>
        <taxon>Tylenchomorpha</taxon>
        <taxon>Tylenchoidea</taxon>
        <taxon>Meloidogynidae</taxon>
        <taxon>Meloidogyninae</taxon>
        <taxon>Meloidogyne</taxon>
    </lineage>
</organism>
<dbReference type="Proteomes" id="UP000580250">
    <property type="component" value="Unassembled WGS sequence"/>
</dbReference>
<evidence type="ECO:0000313" key="1">
    <source>
        <dbReference type="EMBL" id="CAD2146032.1"/>
    </source>
</evidence>
<sequence>MGSHQFFNENLDGHQPYFPISQQRLLSSHPSIKNKDQLYIIICNSILPATYSNLEPLRVGSLGDILLTREEYKSEEFDEQDWITLERCLSLASVIRKKMVLISNFLQQNSDRNYFFQHKCVKPIRDVLQNFLEEITESVQRKRSVFKDPWELFNFLNLFAKQIDPVFLTFQSLLSSMSILTINDILNFWKCFLQEKINLWDYNNKLLKWQEELFEGFVYLIGKLILEELSSTPEVNFLSFLVEADQYLPNMLSFLHRCLILMPKTMSDSLPLFDEIFIEFWENAKTKKCIRYTSTFLSILIRQSLDKFSTKINSIVLAELESSQTILVSNLQHIKQFYSLNTHALANLFKNSNCVPPFENSSKNSTFKSTSWVIVEEEVKRRLGCLNNTNEDYANIFYKNQHWSISVFLTPNIYKSLDSIFLRLYKIILAWHTLMNYSNLLKINFRKTKRRNVLIFSFNNLKNQIQKRLNLKIIHFLQIVIQAILGQLTSINDYYIKKLVDQIESSNTLLQKLIEIAKEWNECLESLYFFINNTLVEPLDEIVKIVNEYVEISFESTKTDVNKEEEEDDDNDVKKYLSLQSRLERVYLFTINVESEEERTTERQQILFSNDDERTPKIKDCLFLIKMLLAT</sequence>
<reference evidence="1 2" key="1">
    <citation type="submission" date="2020-08" db="EMBL/GenBank/DDBJ databases">
        <authorList>
            <person name="Koutsovoulos G."/>
            <person name="Danchin GJ E."/>
        </authorList>
    </citation>
    <scope>NUCLEOTIDE SEQUENCE [LARGE SCALE GENOMIC DNA]</scope>
</reference>
<gene>
    <name evidence="1" type="ORF">MENT_LOCUS8483</name>
</gene>
<dbReference type="AlphaFoldDB" id="A0A6V7U5K6"/>
<dbReference type="EMBL" id="CAJEWN010000036">
    <property type="protein sequence ID" value="CAD2146032.1"/>
    <property type="molecule type" value="Genomic_DNA"/>
</dbReference>